<dbReference type="GO" id="GO:0005829">
    <property type="term" value="C:cytosol"/>
    <property type="evidence" value="ECO:0007669"/>
    <property type="project" value="TreeGrafter"/>
</dbReference>
<comment type="similarity">
    <text evidence="2">Belongs to the Nudix hydrolase family.</text>
</comment>
<dbReference type="AlphaFoldDB" id="B6HRH3"/>
<dbReference type="Proteomes" id="UP000000724">
    <property type="component" value="Contig Pc00c22"/>
</dbReference>
<evidence type="ECO:0000256" key="1">
    <source>
        <dbReference type="ARBA" id="ARBA00022801"/>
    </source>
</evidence>
<keyword evidence="5" id="KW-1185">Reference proteome</keyword>
<dbReference type="EMBL" id="AM920437">
    <property type="protein sequence ID" value="CAP98519.1"/>
    <property type="molecule type" value="Genomic_DNA"/>
</dbReference>
<gene>
    <name evidence="4" type="ORF">Pc22g12310</name>
    <name evidence="4" type="ORF">PCH_Pc22g12310</name>
</gene>
<keyword evidence="1 2" id="KW-0378">Hydrolase</keyword>
<protein>
    <submittedName>
        <fullName evidence="4">Pc22g12310 protein</fullName>
    </submittedName>
</protein>
<accession>B6HRH3</accession>
<dbReference type="Pfam" id="PF00293">
    <property type="entry name" value="NUDIX"/>
    <property type="match status" value="1"/>
</dbReference>
<evidence type="ECO:0000259" key="3">
    <source>
        <dbReference type="PROSITE" id="PS51462"/>
    </source>
</evidence>
<sequence>MKLQLGVSVFVRNNIGTFILGKRRGSIGAGSLPIFYFQIQDFSSVFTIKETWGLPGGHFEFGEAFEACAAREVVEETGLVVHHLRFLAVANSGMHKEGKHYAVVFPESCTSRDKGPDKPGFEGRRLSSPLLELFQQ</sequence>
<proteinExistence type="inferred from homology"/>
<dbReference type="HOGENOM" id="CLU_037162_9_2_1"/>
<dbReference type="InterPro" id="IPR015797">
    <property type="entry name" value="NUDIX_hydrolase-like_dom_sf"/>
</dbReference>
<dbReference type="PANTHER" id="PTHR16099:SF5">
    <property type="entry name" value="NUCLEOTIDE TRIPHOSPHATE DIPHOSPHATASE NUDT15"/>
    <property type="match status" value="1"/>
</dbReference>
<feature type="domain" description="Nudix hydrolase" evidence="3">
    <location>
        <begin position="2"/>
        <end position="136"/>
    </location>
</feature>
<name>B6HRH3_PENRW</name>
<dbReference type="InterPro" id="IPR020084">
    <property type="entry name" value="NUDIX_hydrolase_CS"/>
</dbReference>
<dbReference type="PANTHER" id="PTHR16099">
    <property type="entry name" value="8-OXO-DGTP DIPHOSPHATES NUDT15"/>
    <property type="match status" value="1"/>
</dbReference>
<dbReference type="PRINTS" id="PR00502">
    <property type="entry name" value="NUDIXFAMILY"/>
</dbReference>
<dbReference type="OMA" id="NRNEICI"/>
<dbReference type="Gene3D" id="3.90.79.10">
    <property type="entry name" value="Nucleoside Triphosphate Pyrophosphohydrolase"/>
    <property type="match status" value="1"/>
</dbReference>
<dbReference type="GO" id="GO:0006203">
    <property type="term" value="P:dGTP catabolic process"/>
    <property type="evidence" value="ECO:0007669"/>
    <property type="project" value="TreeGrafter"/>
</dbReference>
<evidence type="ECO:0000256" key="2">
    <source>
        <dbReference type="RuleBase" id="RU003476"/>
    </source>
</evidence>
<dbReference type="SUPFAM" id="SSF55811">
    <property type="entry name" value="Nudix"/>
    <property type="match status" value="1"/>
</dbReference>
<dbReference type="InterPro" id="IPR000086">
    <property type="entry name" value="NUDIX_hydrolase_dom"/>
</dbReference>
<dbReference type="OrthoDB" id="447842at2759"/>
<dbReference type="PROSITE" id="PS00893">
    <property type="entry name" value="NUDIX_BOX"/>
    <property type="match status" value="1"/>
</dbReference>
<dbReference type="InterPro" id="IPR020476">
    <property type="entry name" value="Nudix_hydrolase"/>
</dbReference>
<organism evidence="4 5">
    <name type="scientific">Penicillium rubens (strain ATCC 28089 / DSM 1075 / NRRL 1951 / Wisconsin 54-1255)</name>
    <name type="common">Penicillium chrysogenum</name>
    <dbReference type="NCBI Taxonomy" id="500485"/>
    <lineage>
        <taxon>Eukaryota</taxon>
        <taxon>Fungi</taxon>
        <taxon>Dikarya</taxon>
        <taxon>Ascomycota</taxon>
        <taxon>Pezizomycotina</taxon>
        <taxon>Eurotiomycetes</taxon>
        <taxon>Eurotiomycetidae</taxon>
        <taxon>Eurotiales</taxon>
        <taxon>Aspergillaceae</taxon>
        <taxon>Penicillium</taxon>
        <taxon>Penicillium chrysogenum species complex</taxon>
    </lineage>
</organism>
<reference evidence="4 5" key="1">
    <citation type="journal article" date="2008" name="Nat. Biotechnol.">
        <title>Genome sequencing and analysis of the filamentous fungus Penicillium chrysogenum.</title>
        <authorList>
            <person name="van den Berg M.A."/>
            <person name="Albang R."/>
            <person name="Albermann K."/>
            <person name="Badger J.H."/>
            <person name="Daran J.-M."/>
            <person name="Driessen A.J.M."/>
            <person name="Garcia-Estrada C."/>
            <person name="Fedorova N.D."/>
            <person name="Harris D.M."/>
            <person name="Heijne W.H.M."/>
            <person name="Joardar V.S."/>
            <person name="Kiel J.A.K.W."/>
            <person name="Kovalchuk A."/>
            <person name="Martin J.F."/>
            <person name="Nierman W.C."/>
            <person name="Nijland J.G."/>
            <person name="Pronk J.T."/>
            <person name="Roubos J.A."/>
            <person name="van der Klei I.J."/>
            <person name="van Peij N.N.M.E."/>
            <person name="Veenhuis M."/>
            <person name="von Doehren H."/>
            <person name="Wagner C."/>
            <person name="Wortman J.R."/>
            <person name="Bovenberg R.A.L."/>
        </authorList>
    </citation>
    <scope>NUCLEOTIDE SEQUENCE [LARGE SCALE GENOMIC DNA]</scope>
    <source>
        <strain evidence="5">ATCC 28089 / DSM 1075 / NRRL 1951 / Wisconsin 54-1255</strain>
    </source>
</reference>
<dbReference type="STRING" id="500485.B6HRH3"/>
<evidence type="ECO:0000313" key="4">
    <source>
        <dbReference type="EMBL" id="CAP98519.1"/>
    </source>
</evidence>
<evidence type="ECO:0000313" key="5">
    <source>
        <dbReference type="Proteomes" id="UP000000724"/>
    </source>
</evidence>
<dbReference type="GO" id="GO:0035539">
    <property type="term" value="F:8-oxo-7,8-dihydrodeoxyguanosine triphosphate pyrophosphatase activity"/>
    <property type="evidence" value="ECO:0007669"/>
    <property type="project" value="TreeGrafter"/>
</dbReference>
<dbReference type="VEuPathDB" id="FungiDB:PCH_Pc22g12310"/>
<dbReference type="BioCyc" id="PCHR:PC22G12310-MONOMER"/>
<dbReference type="CDD" id="cd04678">
    <property type="entry name" value="NUDIX_MTH2_Nudt15"/>
    <property type="match status" value="1"/>
</dbReference>
<dbReference type="PROSITE" id="PS51462">
    <property type="entry name" value="NUDIX"/>
    <property type="match status" value="1"/>
</dbReference>